<dbReference type="InterPro" id="IPR033926">
    <property type="entry name" value="IPT_NFkappaB"/>
</dbReference>
<dbReference type="InterPro" id="IPR032397">
    <property type="entry name" value="RHD_dimer"/>
</dbReference>
<dbReference type="InterPro" id="IPR037059">
    <property type="entry name" value="RHD_DNA_bind_dom_sf"/>
</dbReference>
<evidence type="ECO:0000256" key="7">
    <source>
        <dbReference type="ARBA" id="ARBA00023125"/>
    </source>
</evidence>
<dbReference type="Gene3D" id="2.60.40.10">
    <property type="entry name" value="Immunoglobulins"/>
    <property type="match status" value="1"/>
</dbReference>
<dbReference type="PROSITE" id="PS50254">
    <property type="entry name" value="REL_2"/>
    <property type="match status" value="1"/>
</dbReference>
<dbReference type="Pfam" id="PF00554">
    <property type="entry name" value="RHD_DNA_bind"/>
    <property type="match status" value="1"/>
</dbReference>
<feature type="repeat" description="ANK" evidence="11">
    <location>
        <begin position="614"/>
        <end position="646"/>
    </location>
</feature>
<keyword evidence="9" id="KW-0804">Transcription</keyword>
<feature type="repeat" description="ANK" evidence="11">
    <location>
        <begin position="508"/>
        <end position="529"/>
    </location>
</feature>
<evidence type="ECO:0000256" key="11">
    <source>
        <dbReference type="PROSITE-ProRule" id="PRU00023"/>
    </source>
</evidence>
<dbReference type="PROSITE" id="PS50297">
    <property type="entry name" value="ANK_REP_REGION"/>
    <property type="match status" value="3"/>
</dbReference>
<dbReference type="FunFam" id="2.60.40.10:FF:000046">
    <property type="entry name" value="Nuclear factor NF-kappa-B p105 subunit"/>
    <property type="match status" value="1"/>
</dbReference>
<keyword evidence="4" id="KW-0677">Repeat</keyword>
<keyword evidence="6 11" id="KW-0040">ANK repeat</keyword>
<dbReference type="SUPFAM" id="SSF81296">
    <property type="entry name" value="E set domains"/>
    <property type="match status" value="1"/>
</dbReference>
<comment type="subcellular location">
    <subcellularLocation>
        <location evidence="2">Cytoplasm</location>
    </subcellularLocation>
    <subcellularLocation>
        <location evidence="1">Nucleus</location>
    </subcellularLocation>
</comment>
<evidence type="ECO:0000256" key="5">
    <source>
        <dbReference type="ARBA" id="ARBA00023015"/>
    </source>
</evidence>
<organism evidence="14 15">
    <name type="scientific">Cyprinus carpio</name>
    <name type="common">Common carp</name>
    <dbReference type="NCBI Taxonomy" id="7962"/>
    <lineage>
        <taxon>Eukaryota</taxon>
        <taxon>Metazoa</taxon>
        <taxon>Chordata</taxon>
        <taxon>Craniata</taxon>
        <taxon>Vertebrata</taxon>
        <taxon>Euteleostomi</taxon>
        <taxon>Actinopterygii</taxon>
        <taxon>Neopterygii</taxon>
        <taxon>Teleostei</taxon>
        <taxon>Ostariophysi</taxon>
        <taxon>Cypriniformes</taxon>
        <taxon>Cyprinidae</taxon>
        <taxon>Cyprininae</taxon>
        <taxon>Cyprinus</taxon>
    </lineage>
</organism>
<evidence type="ECO:0000259" key="13">
    <source>
        <dbReference type="PROSITE" id="PS50254"/>
    </source>
</evidence>
<keyword evidence="5" id="KW-0805">Transcription regulation</keyword>
<feature type="region of interest" description="Disordered" evidence="12">
    <location>
        <begin position="733"/>
        <end position="776"/>
    </location>
</feature>
<dbReference type="InterPro" id="IPR011539">
    <property type="entry name" value="RHD_DNA_bind_dom"/>
</dbReference>
<dbReference type="GO" id="GO:0000978">
    <property type="term" value="F:RNA polymerase II cis-regulatory region sequence-specific DNA binding"/>
    <property type="evidence" value="ECO:0007669"/>
    <property type="project" value="TreeGrafter"/>
</dbReference>
<dbReference type="PANTHER" id="PTHR24169">
    <property type="entry name" value="NUCLEAR FACTOR NF-KAPPA-B PROTEIN"/>
    <property type="match status" value="1"/>
</dbReference>
<dbReference type="Pfam" id="PF12796">
    <property type="entry name" value="Ank_2"/>
    <property type="match status" value="2"/>
</dbReference>
<dbReference type="SMART" id="SM00248">
    <property type="entry name" value="ANK"/>
    <property type="match status" value="5"/>
</dbReference>
<feature type="region of interest" description="Disordered" evidence="12">
    <location>
        <begin position="650"/>
        <end position="670"/>
    </location>
</feature>
<dbReference type="InterPro" id="IPR030492">
    <property type="entry name" value="RHD_CS"/>
</dbReference>
<dbReference type="AlphaFoldDB" id="A0A8C2L4Y0"/>
<sequence length="776" mass="86000">MYDLNFILVHGPYLQIIEEPKQRGFRFRYECEGPSHGGLPGASSERNRRTYPTVKVSNYVGHARVEVQLVTHTDPPRVHAHSLVGRHCNDNGICIIDVGPNDLTAQFSNLGILHVTKRGVVEVLTKRLKEDKRRIKEPGYKFTDSEEQAILQEARELGKSMDLNIVRLKFTAYLQDSNGSFTRALKSVVSNPIYDSKSPNASNLKISRMDKTSGSVLGGEEVFLLCDKVQKDDIDIRFYEEEDDGGWEAFGDFSPTDVHKQYAIVFKTPPYRCTDITRPVTVFLQLKRKKGGDCSEPKQFTYIPHNQDKEEVQRKRMKPLPQSYDNWRGGPQGGAGAFGGPGSGTGGGGGMGGGIAYYIPKPKASCVDCQFSYSGVHKTTLRAYALSDVYFLPVLFPDTALQSRASLMAKWSAHALLQYCRTGDVRLLLALQRHLCGVQDENGDTYVFSHLCLNTSVVAHRYNNLKFESALYLFSHSPLHLAIIHQQPVVVQQLIQALNNTPHLLDQEGRTPLHLAAHTGDEAILRLILGLLGERHSYLINSADFSGQYPVHLAVKKYGERCLQLLVEAGAKISMPEQKSGCTPLHLAVRDNLLKLACYLITELKADVNACTYGGNSPLHFAASQGSPSLCSMLIAAGADKRMENDEPLFFQSSSSSDEDDESEKNEVDRQLPYLMVQQVRCMSISSERETFNPRKRPAAGHTPFDLAKCQKLSGGPVDGLVEALQSLGVSEGVRLLRDSQPKEDKQSTDSKEDSGFGSQSIEEGMGNRLRDTEEG</sequence>
<dbReference type="GO" id="GO:0005634">
    <property type="term" value="C:nucleus"/>
    <property type="evidence" value="ECO:0007669"/>
    <property type="project" value="UniProtKB-SubCell"/>
</dbReference>
<evidence type="ECO:0000256" key="1">
    <source>
        <dbReference type="ARBA" id="ARBA00004123"/>
    </source>
</evidence>
<dbReference type="Pfam" id="PF16179">
    <property type="entry name" value="RHD_dimer"/>
    <property type="match status" value="1"/>
</dbReference>
<feature type="compositionally biased region" description="Basic and acidic residues" evidence="12">
    <location>
        <begin position="735"/>
        <end position="755"/>
    </location>
</feature>
<keyword evidence="10" id="KW-0539">Nucleus</keyword>
<dbReference type="Gene3D" id="1.25.40.20">
    <property type="entry name" value="Ankyrin repeat-containing domain"/>
    <property type="match status" value="1"/>
</dbReference>
<dbReference type="GO" id="GO:0000981">
    <property type="term" value="F:DNA-binding transcription factor activity, RNA polymerase II-specific"/>
    <property type="evidence" value="ECO:0007669"/>
    <property type="project" value="TreeGrafter"/>
</dbReference>
<protein>
    <submittedName>
        <fullName evidence="14">Nuclear factor of kappa light polypeptide gene enhancer in B-cells 2 (p49/p100)</fullName>
    </submittedName>
</protein>
<evidence type="ECO:0000256" key="8">
    <source>
        <dbReference type="ARBA" id="ARBA00023159"/>
    </source>
</evidence>
<dbReference type="PRINTS" id="PR00057">
    <property type="entry name" value="NFKBTNSCPFCT"/>
</dbReference>
<dbReference type="InterPro" id="IPR036770">
    <property type="entry name" value="Ankyrin_rpt-contain_sf"/>
</dbReference>
<keyword evidence="3" id="KW-0963">Cytoplasm</keyword>
<evidence type="ECO:0000256" key="6">
    <source>
        <dbReference type="ARBA" id="ARBA00023043"/>
    </source>
</evidence>
<dbReference type="SUPFAM" id="SSF48403">
    <property type="entry name" value="Ankyrin repeat"/>
    <property type="match status" value="1"/>
</dbReference>
<evidence type="ECO:0000256" key="3">
    <source>
        <dbReference type="ARBA" id="ARBA00022490"/>
    </source>
</evidence>
<dbReference type="InterPro" id="IPR002110">
    <property type="entry name" value="Ankyrin_rpt"/>
</dbReference>
<feature type="repeat" description="ANK" evidence="11">
    <location>
        <begin position="580"/>
        <end position="613"/>
    </location>
</feature>
<dbReference type="GO" id="GO:0005737">
    <property type="term" value="C:cytoplasm"/>
    <property type="evidence" value="ECO:0007669"/>
    <property type="project" value="UniProtKB-SubCell"/>
</dbReference>
<dbReference type="SMART" id="SM00429">
    <property type="entry name" value="IPT"/>
    <property type="match status" value="1"/>
</dbReference>
<keyword evidence="8" id="KW-0010">Activator</keyword>
<dbReference type="InterPro" id="IPR008967">
    <property type="entry name" value="p53-like_TF_DNA-bd_sf"/>
</dbReference>
<dbReference type="Gene3D" id="2.60.40.340">
    <property type="entry name" value="Rel homology domain (RHD), DNA-binding domain"/>
    <property type="match status" value="1"/>
</dbReference>
<evidence type="ECO:0000256" key="12">
    <source>
        <dbReference type="SAM" id="MobiDB-lite"/>
    </source>
</evidence>
<dbReference type="InterPro" id="IPR013783">
    <property type="entry name" value="Ig-like_fold"/>
</dbReference>
<feature type="domain" description="RHD" evidence="13">
    <location>
        <begin position="9"/>
        <end position="200"/>
    </location>
</feature>
<dbReference type="SUPFAM" id="SSF49417">
    <property type="entry name" value="p53-like transcription factors"/>
    <property type="match status" value="1"/>
</dbReference>
<dbReference type="PROSITE" id="PS01204">
    <property type="entry name" value="REL_1"/>
    <property type="match status" value="1"/>
</dbReference>
<dbReference type="GO" id="GO:0009653">
    <property type="term" value="P:anatomical structure morphogenesis"/>
    <property type="evidence" value="ECO:0007669"/>
    <property type="project" value="UniProtKB-ARBA"/>
</dbReference>
<evidence type="ECO:0000256" key="9">
    <source>
        <dbReference type="ARBA" id="ARBA00023163"/>
    </source>
</evidence>
<dbReference type="Ensembl" id="ENSCCRT00020129463.1">
    <property type="protein sequence ID" value="ENSCCRP00020118797.1"/>
    <property type="gene ID" value="ENSCCRG00020053208.1"/>
</dbReference>
<feature type="repeat" description="ANK" evidence="11">
    <location>
        <begin position="546"/>
        <end position="578"/>
    </location>
</feature>
<evidence type="ECO:0000256" key="4">
    <source>
        <dbReference type="ARBA" id="ARBA00022737"/>
    </source>
</evidence>
<dbReference type="PANTHER" id="PTHR24169:SF21">
    <property type="entry name" value="NUCLEAR FACTOR NF-KAPPA-B P100 SUBUNIT"/>
    <property type="match status" value="1"/>
</dbReference>
<proteinExistence type="predicted"/>
<dbReference type="GO" id="GO:0007399">
    <property type="term" value="P:nervous system development"/>
    <property type="evidence" value="ECO:0007669"/>
    <property type="project" value="UniProtKB-ARBA"/>
</dbReference>
<evidence type="ECO:0000256" key="2">
    <source>
        <dbReference type="ARBA" id="ARBA00004496"/>
    </source>
</evidence>
<dbReference type="PROSITE" id="PS50088">
    <property type="entry name" value="ANK_REPEAT"/>
    <property type="match status" value="4"/>
</dbReference>
<dbReference type="FunFam" id="2.60.40.340:FF:000004">
    <property type="entry name" value="Nuclear factor NF-kappa-B p105 subunit isoform 1"/>
    <property type="match status" value="1"/>
</dbReference>
<dbReference type="InterPro" id="IPR000451">
    <property type="entry name" value="NFkB/Dor"/>
</dbReference>
<name>A0A8C2L4Y0_CYPCA</name>
<keyword evidence="7" id="KW-0238">DNA-binding</keyword>
<evidence type="ECO:0000313" key="14">
    <source>
        <dbReference type="Ensembl" id="ENSCCRP00020118797.1"/>
    </source>
</evidence>
<accession>A0A8C2L4Y0</accession>
<dbReference type="InterPro" id="IPR002909">
    <property type="entry name" value="IPT_dom"/>
</dbReference>
<dbReference type="CDD" id="cd01177">
    <property type="entry name" value="IPT_NFkappaB"/>
    <property type="match status" value="1"/>
</dbReference>
<dbReference type="Proteomes" id="UP000694701">
    <property type="component" value="Unplaced"/>
</dbReference>
<reference evidence="14" key="1">
    <citation type="submission" date="2025-08" db="UniProtKB">
        <authorList>
            <consortium name="Ensembl"/>
        </authorList>
    </citation>
    <scope>IDENTIFICATION</scope>
</reference>
<dbReference type="GO" id="GO:0060429">
    <property type="term" value="P:epithelium development"/>
    <property type="evidence" value="ECO:0007669"/>
    <property type="project" value="UniProtKB-ARBA"/>
</dbReference>
<evidence type="ECO:0000256" key="10">
    <source>
        <dbReference type="ARBA" id="ARBA00023242"/>
    </source>
</evidence>
<dbReference type="InterPro" id="IPR014756">
    <property type="entry name" value="Ig_E-set"/>
</dbReference>
<evidence type="ECO:0000313" key="15">
    <source>
        <dbReference type="Proteomes" id="UP000694701"/>
    </source>
</evidence>